<dbReference type="Gene3D" id="3.10.100.10">
    <property type="entry name" value="Mannose-Binding Protein A, subunit A"/>
    <property type="match status" value="2"/>
</dbReference>
<feature type="domain" description="C-type lectin" evidence="3">
    <location>
        <begin position="141"/>
        <end position="253"/>
    </location>
</feature>
<feature type="domain" description="C-type lectin" evidence="3">
    <location>
        <begin position="24"/>
        <end position="137"/>
    </location>
</feature>
<feature type="chain" id="PRO_5001832234" description="C-type lectin domain-containing protein" evidence="2">
    <location>
        <begin position="20"/>
        <end position="266"/>
    </location>
</feature>
<dbReference type="EMBL" id="AYCK01023387">
    <property type="status" value="NOT_ANNOTATED_CDS"/>
    <property type="molecule type" value="Genomic_DNA"/>
</dbReference>
<protein>
    <recommendedName>
        <fullName evidence="3">C-type lectin domain-containing protein</fullName>
    </recommendedName>
</protein>
<keyword evidence="1" id="KW-1015">Disulfide bond</keyword>
<dbReference type="PANTHER" id="PTHR45784:SF3">
    <property type="entry name" value="C-TYPE LECTIN DOMAIN FAMILY 4 MEMBER K-LIKE-RELATED"/>
    <property type="match status" value="1"/>
</dbReference>
<dbReference type="GeneTree" id="ENSGT01100000263473"/>
<dbReference type="PANTHER" id="PTHR45784">
    <property type="entry name" value="C-TYPE LECTIN DOMAIN FAMILY 20 MEMBER A-RELATED"/>
    <property type="match status" value="1"/>
</dbReference>
<feature type="signal peptide" evidence="2">
    <location>
        <begin position="1"/>
        <end position="19"/>
    </location>
</feature>
<proteinExistence type="predicted"/>
<sequence length="266" mass="31379">MQWSLILLFLMAQCCFIDCQLYQFHYINESKNWTEAQQYCREKHTDLVTVTNMKDMKRLINISVGDQSEAWIGLYDQTHGNRTWRWSLPGVEFNESGTKWKSGEPNDGGGKENCVIVDKDLKWTDDKCQISRRFLCYNESNTTHKYHLINQVKTWLEAQSYCRENHTDLISGLKQLQDGEVEKLMNSTSDSSYIGLFRETWRWSDGSSFSFRHWNKDFNNQIINSGQCAMTKFDDGGRWRNVNCTERKPFICYDGEFLVQIYIIIK</sequence>
<dbReference type="AlphaFoldDB" id="A0A087X2K9"/>
<reference evidence="4" key="3">
    <citation type="submission" date="2025-09" db="UniProtKB">
        <authorList>
            <consortium name="Ensembl"/>
        </authorList>
    </citation>
    <scope>IDENTIFICATION</scope>
</reference>
<keyword evidence="2" id="KW-0732">Signal</keyword>
<dbReference type="SUPFAM" id="SSF56436">
    <property type="entry name" value="C-type lectin-like"/>
    <property type="match status" value="2"/>
</dbReference>
<name>A0A087X2K9_POEFO</name>
<dbReference type="InterPro" id="IPR016186">
    <property type="entry name" value="C-type_lectin-like/link_sf"/>
</dbReference>
<dbReference type="InterPro" id="IPR018378">
    <property type="entry name" value="C-type_lectin_CS"/>
</dbReference>
<accession>A0A087X2K9</accession>
<dbReference type="PROSITE" id="PS50041">
    <property type="entry name" value="C_TYPE_LECTIN_2"/>
    <property type="match status" value="2"/>
</dbReference>
<dbReference type="PROSITE" id="PS00615">
    <property type="entry name" value="C_TYPE_LECTIN_1"/>
    <property type="match status" value="1"/>
</dbReference>
<keyword evidence="5" id="KW-1185">Reference proteome</keyword>
<organism evidence="4 5">
    <name type="scientific">Poecilia formosa</name>
    <name type="common">Amazon molly</name>
    <name type="synonym">Limia formosa</name>
    <dbReference type="NCBI Taxonomy" id="48698"/>
    <lineage>
        <taxon>Eukaryota</taxon>
        <taxon>Metazoa</taxon>
        <taxon>Chordata</taxon>
        <taxon>Craniata</taxon>
        <taxon>Vertebrata</taxon>
        <taxon>Euteleostomi</taxon>
        <taxon>Actinopterygii</taxon>
        <taxon>Neopterygii</taxon>
        <taxon>Teleostei</taxon>
        <taxon>Neoteleostei</taxon>
        <taxon>Acanthomorphata</taxon>
        <taxon>Ovalentaria</taxon>
        <taxon>Atherinomorphae</taxon>
        <taxon>Cyprinodontiformes</taxon>
        <taxon>Poeciliidae</taxon>
        <taxon>Poeciliinae</taxon>
        <taxon>Poecilia</taxon>
    </lineage>
</organism>
<dbReference type="eggNOG" id="KOG4297">
    <property type="taxonomic scope" value="Eukaryota"/>
</dbReference>
<evidence type="ECO:0000259" key="3">
    <source>
        <dbReference type="PROSITE" id="PS50041"/>
    </source>
</evidence>
<reference evidence="4" key="2">
    <citation type="submission" date="2025-08" db="UniProtKB">
        <authorList>
            <consortium name="Ensembl"/>
        </authorList>
    </citation>
    <scope>IDENTIFICATION</scope>
</reference>
<dbReference type="InterPro" id="IPR001304">
    <property type="entry name" value="C-type_lectin-like"/>
</dbReference>
<evidence type="ECO:0000256" key="2">
    <source>
        <dbReference type="SAM" id="SignalP"/>
    </source>
</evidence>
<dbReference type="Proteomes" id="UP000028760">
    <property type="component" value="Unassembled WGS sequence"/>
</dbReference>
<evidence type="ECO:0000313" key="4">
    <source>
        <dbReference type="Ensembl" id="ENSPFOP00000000012.2"/>
    </source>
</evidence>
<dbReference type="Pfam" id="PF00059">
    <property type="entry name" value="Lectin_C"/>
    <property type="match status" value="2"/>
</dbReference>
<dbReference type="STRING" id="48698.ENSPFOP00000000012"/>
<dbReference type="OMA" id="WEDIRCE"/>
<dbReference type="SMART" id="SM00034">
    <property type="entry name" value="CLECT"/>
    <property type="match status" value="2"/>
</dbReference>
<dbReference type="Ensembl" id="ENSPFOT00000000012.2">
    <property type="protein sequence ID" value="ENSPFOP00000000012.2"/>
    <property type="gene ID" value="ENSPFOG00000000013.2"/>
</dbReference>
<dbReference type="InterPro" id="IPR016187">
    <property type="entry name" value="CTDL_fold"/>
</dbReference>
<evidence type="ECO:0000313" key="5">
    <source>
        <dbReference type="Proteomes" id="UP000028760"/>
    </source>
</evidence>
<evidence type="ECO:0000256" key="1">
    <source>
        <dbReference type="ARBA" id="ARBA00023157"/>
    </source>
</evidence>
<reference evidence="5" key="1">
    <citation type="submission" date="2013-10" db="EMBL/GenBank/DDBJ databases">
        <authorList>
            <person name="Schartl M."/>
            <person name="Warren W."/>
        </authorList>
    </citation>
    <scope>NUCLEOTIDE SEQUENCE [LARGE SCALE GENOMIC DNA]</scope>
    <source>
        <strain evidence="5">female</strain>
    </source>
</reference>